<evidence type="ECO:0000313" key="6">
    <source>
        <dbReference type="EMBL" id="CTQ47494.1"/>
    </source>
</evidence>
<dbReference type="InterPro" id="IPR013611">
    <property type="entry name" value="Transp-assoc_OB_typ2"/>
</dbReference>
<dbReference type="InterPro" id="IPR003439">
    <property type="entry name" value="ABC_transporter-like_ATP-bd"/>
</dbReference>
<keyword evidence="6" id="KW-0378">Hydrolase</keyword>
<keyword evidence="2" id="KW-0813">Transport</keyword>
<keyword evidence="7" id="KW-1185">Reference proteome</keyword>
<comment type="similarity">
    <text evidence="1">Belongs to the ABC transporter superfamily.</text>
</comment>
<dbReference type="STRING" id="187304.B0E33_15160"/>
<dbReference type="PROSITE" id="PS00211">
    <property type="entry name" value="ABC_TRANSPORTER_1"/>
    <property type="match status" value="1"/>
</dbReference>
<dbReference type="FunFam" id="3.40.50.300:FF:000425">
    <property type="entry name" value="Probable ABC transporter, ATP-binding subunit"/>
    <property type="match status" value="1"/>
</dbReference>
<dbReference type="PANTHER" id="PTHR42781:SF4">
    <property type="entry name" value="SPERMIDINE_PUTRESCINE IMPORT ATP-BINDING PROTEIN POTA"/>
    <property type="match status" value="1"/>
</dbReference>
<sequence>MKHTSPAYDLECLDLAKSFGGFRAVKGVSFEIPSGSFFSILGPSGCGKTTLMRMIAGFEDPTSGDIKIKGKSVLGVPPNRRNVKMVFQHLALFPMMNVYENIAYGLRCAGVGNAEIKRKVQDVLERIALPDVGEREIHQLSGGQKQRIAIARCMVLDPDVLLLDEPLGALDLKLREAMKIELKLLQHQFNTTFIYITHDQSEALVMSDNVAIMNQGIFEQIGTPQDLYHHPKTAFVAGFVGDSNRWSGTVKSADGTGGKVETDQGLSMSFSAGADQTIRDGDKVEIFVRPEFIRTVRASEADQAVTEGDNQMSGVIDSLLFNGANSRVLVRTGSGELIESDVTVTGNNDLKPGEDVRLIWSSRQAMCFARAESA</sequence>
<dbReference type="GO" id="GO:0043190">
    <property type="term" value="C:ATP-binding cassette (ABC) transporter complex"/>
    <property type="evidence" value="ECO:0007669"/>
    <property type="project" value="InterPro"/>
</dbReference>
<dbReference type="SUPFAM" id="SSF52540">
    <property type="entry name" value="P-loop containing nucleoside triphosphate hydrolases"/>
    <property type="match status" value="1"/>
</dbReference>
<evidence type="ECO:0000313" key="7">
    <source>
        <dbReference type="Proteomes" id="UP000048926"/>
    </source>
</evidence>
<evidence type="ECO:0000259" key="5">
    <source>
        <dbReference type="PROSITE" id="PS50893"/>
    </source>
</evidence>
<dbReference type="InterPro" id="IPR008995">
    <property type="entry name" value="Mo/tungstate-bd_C_term_dom"/>
</dbReference>
<dbReference type="InterPro" id="IPR003593">
    <property type="entry name" value="AAA+_ATPase"/>
</dbReference>
<dbReference type="Pfam" id="PF00005">
    <property type="entry name" value="ABC_tran"/>
    <property type="match status" value="1"/>
</dbReference>
<dbReference type="PANTHER" id="PTHR42781">
    <property type="entry name" value="SPERMIDINE/PUTRESCINE IMPORT ATP-BINDING PROTEIN POTA"/>
    <property type="match status" value="1"/>
</dbReference>
<gene>
    <name evidence="6" type="primary">potA_9</name>
    <name evidence="6" type="ORF">LAL4801_05956</name>
</gene>
<keyword evidence="4 6" id="KW-0067">ATP-binding</keyword>
<proteinExistence type="inferred from homology"/>
<dbReference type="InterPro" id="IPR017871">
    <property type="entry name" value="ABC_transporter-like_CS"/>
</dbReference>
<accession>A0A0M6YCQ9</accession>
<keyword evidence="3" id="KW-0547">Nucleotide-binding</keyword>
<protein>
    <submittedName>
        <fullName evidence="6">Spermidine/putrescine import ATP-binding protein PotA</fullName>
        <ecNumber evidence="6">3.6.3.31</ecNumber>
    </submittedName>
</protein>
<dbReference type="GO" id="GO:0005524">
    <property type="term" value="F:ATP binding"/>
    <property type="evidence" value="ECO:0007669"/>
    <property type="project" value="UniProtKB-KW"/>
</dbReference>
<dbReference type="GO" id="GO:0022857">
    <property type="term" value="F:transmembrane transporter activity"/>
    <property type="evidence" value="ECO:0007669"/>
    <property type="project" value="InterPro"/>
</dbReference>
<organism evidence="6 7">
    <name type="scientific">Roseibium aggregatum</name>
    <dbReference type="NCBI Taxonomy" id="187304"/>
    <lineage>
        <taxon>Bacteria</taxon>
        <taxon>Pseudomonadati</taxon>
        <taxon>Pseudomonadota</taxon>
        <taxon>Alphaproteobacteria</taxon>
        <taxon>Hyphomicrobiales</taxon>
        <taxon>Stappiaceae</taxon>
        <taxon>Roseibium</taxon>
    </lineage>
</organism>
<dbReference type="GO" id="GO:0015697">
    <property type="term" value="P:quaternary ammonium group transport"/>
    <property type="evidence" value="ECO:0007669"/>
    <property type="project" value="UniProtKB-ARBA"/>
</dbReference>
<evidence type="ECO:0000256" key="4">
    <source>
        <dbReference type="ARBA" id="ARBA00022840"/>
    </source>
</evidence>
<feature type="domain" description="ABC transporter" evidence="5">
    <location>
        <begin position="10"/>
        <end position="240"/>
    </location>
</feature>
<name>A0A0M6YCQ9_9HYPH</name>
<dbReference type="InterPro" id="IPR027417">
    <property type="entry name" value="P-loop_NTPase"/>
</dbReference>
<dbReference type="SUPFAM" id="SSF50331">
    <property type="entry name" value="MOP-like"/>
    <property type="match status" value="1"/>
</dbReference>
<dbReference type="RefSeq" id="WP_055661527.1">
    <property type="nucleotide sequence ID" value="NZ_CP045617.1"/>
</dbReference>
<evidence type="ECO:0000256" key="2">
    <source>
        <dbReference type="ARBA" id="ARBA00022448"/>
    </source>
</evidence>
<dbReference type="PROSITE" id="PS50893">
    <property type="entry name" value="ABC_TRANSPORTER_2"/>
    <property type="match status" value="1"/>
</dbReference>
<dbReference type="EMBL" id="CXST01000008">
    <property type="protein sequence ID" value="CTQ47494.1"/>
    <property type="molecule type" value="Genomic_DNA"/>
</dbReference>
<dbReference type="Gene3D" id="3.40.50.300">
    <property type="entry name" value="P-loop containing nucleotide triphosphate hydrolases"/>
    <property type="match status" value="1"/>
</dbReference>
<evidence type="ECO:0000256" key="3">
    <source>
        <dbReference type="ARBA" id="ARBA00022741"/>
    </source>
</evidence>
<reference evidence="7" key="1">
    <citation type="submission" date="2015-07" db="EMBL/GenBank/DDBJ databases">
        <authorList>
            <person name="Rodrigo-Torres Lidia"/>
            <person name="Arahal R.David."/>
        </authorList>
    </citation>
    <scope>NUCLEOTIDE SEQUENCE [LARGE SCALE GENOMIC DNA]</scope>
    <source>
        <strain evidence="7">CECT 4801</strain>
    </source>
</reference>
<dbReference type="InterPro" id="IPR050093">
    <property type="entry name" value="ABC_SmlMolc_Importer"/>
</dbReference>
<dbReference type="Proteomes" id="UP000048926">
    <property type="component" value="Unassembled WGS sequence"/>
</dbReference>
<dbReference type="Gene3D" id="2.40.50.100">
    <property type="match status" value="1"/>
</dbReference>
<evidence type="ECO:0000256" key="1">
    <source>
        <dbReference type="ARBA" id="ARBA00005417"/>
    </source>
</evidence>
<dbReference type="SMART" id="SM00382">
    <property type="entry name" value="AAA"/>
    <property type="match status" value="1"/>
</dbReference>
<dbReference type="GO" id="GO:0016887">
    <property type="term" value="F:ATP hydrolysis activity"/>
    <property type="evidence" value="ECO:0007669"/>
    <property type="project" value="InterPro"/>
</dbReference>
<dbReference type="AlphaFoldDB" id="A0A0M6YCQ9"/>
<dbReference type="Pfam" id="PF08402">
    <property type="entry name" value="TOBE_2"/>
    <property type="match status" value="1"/>
</dbReference>
<dbReference type="EC" id="3.6.3.31" evidence="6"/>
<dbReference type="OrthoDB" id="9802264at2"/>